<dbReference type="RefSeq" id="XP_009768097.1">
    <property type="nucleotide sequence ID" value="XM_009769795.1"/>
</dbReference>
<dbReference type="CDD" id="cd09272">
    <property type="entry name" value="RNase_HI_RT_Ty1"/>
    <property type="match status" value="1"/>
</dbReference>
<dbReference type="Pfam" id="PF07727">
    <property type="entry name" value="RVT_2"/>
    <property type="match status" value="1"/>
</dbReference>
<organism evidence="2 3">
    <name type="scientific">Nicotiana sylvestris</name>
    <name type="common">Wood tobacco</name>
    <name type="synonym">South American tobacco</name>
    <dbReference type="NCBI Taxonomy" id="4096"/>
    <lineage>
        <taxon>Eukaryota</taxon>
        <taxon>Viridiplantae</taxon>
        <taxon>Streptophyta</taxon>
        <taxon>Embryophyta</taxon>
        <taxon>Tracheophyta</taxon>
        <taxon>Spermatophyta</taxon>
        <taxon>Magnoliopsida</taxon>
        <taxon>eudicotyledons</taxon>
        <taxon>Gunneridae</taxon>
        <taxon>Pentapetalae</taxon>
        <taxon>asterids</taxon>
        <taxon>lamiids</taxon>
        <taxon>Solanales</taxon>
        <taxon>Solanaceae</taxon>
        <taxon>Nicotianoideae</taxon>
        <taxon>Nicotianeae</taxon>
        <taxon>Nicotiana</taxon>
    </lineage>
</organism>
<name>A0A1U7VJ46_NICSY</name>
<dbReference type="AlphaFoldDB" id="A0A1U7VJ46"/>
<evidence type="ECO:0000313" key="3">
    <source>
        <dbReference type="RefSeq" id="XP_009768097.1"/>
    </source>
</evidence>
<evidence type="ECO:0000259" key="1">
    <source>
        <dbReference type="Pfam" id="PF07727"/>
    </source>
</evidence>
<protein>
    <submittedName>
        <fullName evidence="3">Uncharacterized protein LOC104219162</fullName>
    </submittedName>
</protein>
<dbReference type="Proteomes" id="UP000189701">
    <property type="component" value="Unplaced"/>
</dbReference>
<accession>A0A1U7VJ46</accession>
<sequence length="298" mass="34813">METYSSVVDAITFRHLINLVVHEKLEMRLMDIVITYLYGSLDNEIFMKIPEGFKVPEAQKSSRETCSIKLQKFLYGLKQSGRMWYNRLSEYLLKERYKDDPICPCVFIKRSRSEFVIIAVYVDDLNIIGTSKELLKDVEYYLSDPHKARSQTRYLFTYGGTTLSWRSMKQTIAVTSSNHTEIIAIHEANRKCIWLRSMTQHIQEMCGLLMKKDNPTTLYEDNAACIAQLKGGYIKGDRTKHISSKFFFTHDLQQNGEINVQQIRSYKNLADLFTKALPTSTFEKLIRKIGMRRLREIK</sequence>
<dbReference type="eggNOG" id="KOG0017">
    <property type="taxonomic scope" value="Eukaryota"/>
</dbReference>
<reference evidence="2" key="1">
    <citation type="journal article" date="2013" name="Genome Biol.">
        <title>Reference genomes and transcriptomes of Nicotiana sylvestris and Nicotiana tomentosiformis.</title>
        <authorList>
            <person name="Sierro N."/>
            <person name="Battey J.N."/>
            <person name="Ouadi S."/>
            <person name="Bovet L."/>
            <person name="Goepfert S."/>
            <person name="Bakaher N."/>
            <person name="Peitsch M.C."/>
            <person name="Ivanov N.V."/>
        </authorList>
    </citation>
    <scope>NUCLEOTIDE SEQUENCE [LARGE SCALE GENOMIC DNA]</scope>
</reference>
<dbReference type="STRING" id="4096.A0A1U7VJ46"/>
<feature type="domain" description="Reverse transcriptase Ty1/copia-type" evidence="1">
    <location>
        <begin position="2"/>
        <end position="144"/>
    </location>
</feature>
<evidence type="ECO:0000313" key="2">
    <source>
        <dbReference type="Proteomes" id="UP000189701"/>
    </source>
</evidence>
<keyword evidence="2" id="KW-1185">Reference proteome</keyword>
<reference evidence="3" key="2">
    <citation type="submission" date="2025-08" db="UniProtKB">
        <authorList>
            <consortium name="RefSeq"/>
        </authorList>
    </citation>
    <scope>IDENTIFICATION</scope>
    <source>
        <tissue evidence="3">Leaf</tissue>
    </source>
</reference>
<dbReference type="PANTHER" id="PTHR11439">
    <property type="entry name" value="GAG-POL-RELATED RETROTRANSPOSON"/>
    <property type="match status" value="1"/>
</dbReference>
<dbReference type="PANTHER" id="PTHR11439:SF486">
    <property type="entry name" value="RLK (RECEPTOR-LIKE KINASE) PROTEIN, PUTATIVE-RELATED"/>
    <property type="match status" value="1"/>
</dbReference>
<dbReference type="InterPro" id="IPR013103">
    <property type="entry name" value="RVT_2"/>
</dbReference>
<proteinExistence type="predicted"/>
<gene>
    <name evidence="3" type="primary">LOC104219162</name>
</gene>
<dbReference type="OrthoDB" id="1713237at2759"/>